<organism evidence="7 8">
    <name type="scientific">Umbelopsis ramanniana AG</name>
    <dbReference type="NCBI Taxonomy" id="1314678"/>
    <lineage>
        <taxon>Eukaryota</taxon>
        <taxon>Fungi</taxon>
        <taxon>Fungi incertae sedis</taxon>
        <taxon>Mucoromycota</taxon>
        <taxon>Mucoromycotina</taxon>
        <taxon>Umbelopsidomycetes</taxon>
        <taxon>Umbelopsidales</taxon>
        <taxon>Umbelopsidaceae</taxon>
        <taxon>Umbelopsis</taxon>
    </lineage>
</organism>
<dbReference type="GO" id="GO:0016020">
    <property type="term" value="C:membrane"/>
    <property type="evidence" value="ECO:0007669"/>
    <property type="project" value="UniProtKB-SubCell"/>
</dbReference>
<keyword evidence="4 6" id="KW-0472">Membrane</keyword>
<comment type="subcellular location">
    <subcellularLocation>
        <location evidence="1">Membrane</location>
        <topology evidence="1">Multi-pass membrane protein</topology>
    </subcellularLocation>
</comment>
<evidence type="ECO:0000256" key="2">
    <source>
        <dbReference type="ARBA" id="ARBA00022692"/>
    </source>
</evidence>
<keyword evidence="3 6" id="KW-1133">Transmembrane helix</keyword>
<dbReference type="EMBL" id="MU620901">
    <property type="protein sequence ID" value="KAI8582226.1"/>
    <property type="molecule type" value="Genomic_DNA"/>
</dbReference>
<dbReference type="RefSeq" id="XP_051447230.1">
    <property type="nucleotide sequence ID" value="XM_051586834.1"/>
</dbReference>
<accession>A0AAD5HH43</accession>
<dbReference type="PANTHER" id="PTHR36460:SF1">
    <property type="entry name" value="UPF0132 DOMAIN PROTEIN (AFU_ORTHOLOGUE AFUA_3G10255)"/>
    <property type="match status" value="1"/>
</dbReference>
<reference evidence="7" key="1">
    <citation type="submission" date="2021-06" db="EMBL/GenBank/DDBJ databases">
        <authorList>
            <consortium name="DOE Joint Genome Institute"/>
            <person name="Mondo S.J."/>
            <person name="Amses K.R."/>
            <person name="Simmons D.R."/>
            <person name="Longcore J.E."/>
            <person name="Seto K."/>
            <person name="Alves G.H."/>
            <person name="Bonds A.E."/>
            <person name="Quandt C.A."/>
            <person name="Davis W.J."/>
            <person name="Chang Y."/>
            <person name="Letcher P.M."/>
            <person name="Powell M.J."/>
            <person name="Kuo A."/>
            <person name="Labutti K."/>
            <person name="Pangilinan J."/>
            <person name="Andreopoulos W."/>
            <person name="Tritt A."/>
            <person name="Riley R."/>
            <person name="Hundley H."/>
            <person name="Johnson J."/>
            <person name="Lipzen A."/>
            <person name="Barry K."/>
            <person name="Berbee M.L."/>
            <person name="Buchler N.E."/>
            <person name="Grigoriev I.V."/>
            <person name="Spatafora J.W."/>
            <person name="Stajich J.E."/>
            <person name="James T.Y."/>
        </authorList>
    </citation>
    <scope>NUCLEOTIDE SEQUENCE</scope>
    <source>
        <strain evidence="7">AG</strain>
    </source>
</reference>
<evidence type="ECO:0000256" key="4">
    <source>
        <dbReference type="ARBA" id="ARBA00023136"/>
    </source>
</evidence>
<dbReference type="AlphaFoldDB" id="A0AAD5HH43"/>
<keyword evidence="2 6" id="KW-0812">Transmembrane</keyword>
<evidence type="ECO:0000313" key="7">
    <source>
        <dbReference type="EMBL" id="KAI8582226.1"/>
    </source>
</evidence>
<dbReference type="Proteomes" id="UP001206595">
    <property type="component" value="Unassembled WGS sequence"/>
</dbReference>
<feature type="compositionally biased region" description="Basic residues" evidence="5">
    <location>
        <begin position="60"/>
        <end position="72"/>
    </location>
</feature>
<comment type="caution">
    <text evidence="7">The sequence shown here is derived from an EMBL/GenBank/DDBJ whole genome shotgun (WGS) entry which is preliminary data.</text>
</comment>
<evidence type="ECO:0000256" key="6">
    <source>
        <dbReference type="SAM" id="Phobius"/>
    </source>
</evidence>
<dbReference type="PANTHER" id="PTHR36460">
    <property type="entry name" value="UPF0132 DOMAIN PROTEIN (AFU_ORTHOLOGUE AFUA_3G10255)"/>
    <property type="match status" value="1"/>
</dbReference>
<feature type="region of interest" description="Disordered" evidence="5">
    <location>
        <begin position="60"/>
        <end position="97"/>
    </location>
</feature>
<evidence type="ECO:0000256" key="5">
    <source>
        <dbReference type="SAM" id="MobiDB-lite"/>
    </source>
</evidence>
<name>A0AAD5HH43_UMBRA</name>
<evidence type="ECO:0000313" key="8">
    <source>
        <dbReference type="Proteomes" id="UP001206595"/>
    </source>
</evidence>
<dbReference type="GeneID" id="75912182"/>
<keyword evidence="8" id="KW-1185">Reference proteome</keyword>
<sequence>MTKACDLSRLALWICRALPSFCHSPLQSPSKSSTLVMSGYSDFSPYQPSPDDDRTARIHKEKQKGKNGKGKGKQSTQGFQPQYSSYQAGTDGPPDAYRPTSSLLEEGLFSDAPSIGAAKGSQGGVRVNKYETKMPIRVDIEAALTYVLGPITGVFFLILETQNDYVRFHAWQSSLVFLTLMCLHFVIMFISSVLSWMLFVCDILLIAWLGYRAYLDGASLERYEVPYFGQLAADWVDSE</sequence>
<feature type="transmembrane region" description="Helical" evidence="6">
    <location>
        <begin position="142"/>
        <end position="159"/>
    </location>
</feature>
<gene>
    <name evidence="7" type="ORF">K450DRAFT_227985</name>
</gene>
<proteinExistence type="predicted"/>
<reference evidence="7" key="2">
    <citation type="journal article" date="2022" name="Proc. Natl. Acad. Sci. U.S.A.">
        <title>Diploid-dominant life cycles characterize the early evolution of Fungi.</title>
        <authorList>
            <person name="Amses K.R."/>
            <person name="Simmons D.R."/>
            <person name="Longcore J.E."/>
            <person name="Mondo S.J."/>
            <person name="Seto K."/>
            <person name="Jeronimo G.H."/>
            <person name="Bonds A.E."/>
            <person name="Quandt C.A."/>
            <person name="Davis W.J."/>
            <person name="Chang Y."/>
            <person name="Federici B.A."/>
            <person name="Kuo A."/>
            <person name="LaButti K."/>
            <person name="Pangilinan J."/>
            <person name="Andreopoulos W."/>
            <person name="Tritt A."/>
            <person name="Riley R."/>
            <person name="Hundley H."/>
            <person name="Johnson J."/>
            <person name="Lipzen A."/>
            <person name="Barry K."/>
            <person name="Lang B.F."/>
            <person name="Cuomo C.A."/>
            <person name="Buchler N.E."/>
            <person name="Grigoriev I.V."/>
            <person name="Spatafora J.W."/>
            <person name="Stajich J.E."/>
            <person name="James T.Y."/>
        </authorList>
    </citation>
    <scope>NUCLEOTIDE SEQUENCE</scope>
    <source>
        <strain evidence="7">AG</strain>
    </source>
</reference>
<feature type="transmembrane region" description="Helical" evidence="6">
    <location>
        <begin position="171"/>
        <end position="190"/>
    </location>
</feature>
<evidence type="ECO:0000256" key="1">
    <source>
        <dbReference type="ARBA" id="ARBA00004141"/>
    </source>
</evidence>
<protein>
    <submittedName>
        <fullName evidence="7">Uncharacterized protein</fullName>
    </submittedName>
</protein>
<evidence type="ECO:0000256" key="3">
    <source>
        <dbReference type="ARBA" id="ARBA00022989"/>
    </source>
</evidence>